<evidence type="ECO:0000256" key="19">
    <source>
        <dbReference type="SAM" id="MobiDB-lite"/>
    </source>
</evidence>
<dbReference type="GO" id="GO:0005737">
    <property type="term" value="C:cytoplasm"/>
    <property type="evidence" value="ECO:0007669"/>
    <property type="project" value="UniProtKB-SubCell"/>
</dbReference>
<dbReference type="GO" id="GO:0003677">
    <property type="term" value="F:DNA binding"/>
    <property type="evidence" value="ECO:0007669"/>
    <property type="project" value="UniProtKB-UniRule"/>
</dbReference>
<dbReference type="OrthoDB" id="9809851at2"/>
<comment type="subcellular location">
    <subcellularLocation>
        <location evidence="1 18">Cytoplasm</location>
    </subcellularLocation>
</comment>
<dbReference type="InterPro" id="IPR041102">
    <property type="entry name" value="UvrA_inter"/>
</dbReference>
<keyword evidence="12 18" id="KW-0238">DNA-binding</keyword>
<dbReference type="Gene3D" id="1.10.8.280">
    <property type="entry name" value="ABC transporter ATPase domain-like"/>
    <property type="match status" value="1"/>
</dbReference>
<dbReference type="Pfam" id="PF17760">
    <property type="entry name" value="UvrA_inter"/>
    <property type="match status" value="1"/>
</dbReference>
<dbReference type="Pfam" id="PF17755">
    <property type="entry name" value="UvrA_DNA-bind"/>
    <property type="match status" value="1"/>
</dbReference>
<dbReference type="Gene3D" id="3.30.1490.20">
    <property type="entry name" value="ATP-grasp fold, A domain"/>
    <property type="match status" value="1"/>
</dbReference>
<dbReference type="GO" id="GO:0008270">
    <property type="term" value="F:zinc ion binding"/>
    <property type="evidence" value="ECO:0007669"/>
    <property type="project" value="UniProtKB-UniRule"/>
</dbReference>
<dbReference type="Gene3D" id="3.40.50.300">
    <property type="entry name" value="P-loop containing nucleotide triphosphate hydrolases"/>
    <property type="match status" value="2"/>
</dbReference>
<dbReference type="SUPFAM" id="SSF52540">
    <property type="entry name" value="P-loop containing nucleoside triphosphate hydrolases"/>
    <property type="match status" value="2"/>
</dbReference>
<dbReference type="Gene3D" id="1.20.1580.10">
    <property type="entry name" value="ABC transporter ATPase like domain"/>
    <property type="match status" value="2"/>
</dbReference>
<dbReference type="GO" id="GO:0009380">
    <property type="term" value="C:excinuclease repair complex"/>
    <property type="evidence" value="ECO:0007669"/>
    <property type="project" value="InterPro"/>
</dbReference>
<feature type="compositionally biased region" description="Gly residues" evidence="19">
    <location>
        <begin position="972"/>
        <end position="986"/>
    </location>
</feature>
<dbReference type="GO" id="GO:0005524">
    <property type="term" value="F:ATP binding"/>
    <property type="evidence" value="ECO:0007669"/>
    <property type="project" value="UniProtKB-UniRule"/>
</dbReference>
<evidence type="ECO:0000256" key="13">
    <source>
        <dbReference type="ARBA" id="ARBA00023204"/>
    </source>
</evidence>
<keyword evidence="5 18" id="KW-0547">Nucleotide-binding</keyword>
<evidence type="ECO:0000256" key="8">
    <source>
        <dbReference type="ARBA" id="ARBA00022771"/>
    </source>
</evidence>
<dbReference type="GO" id="GO:0006289">
    <property type="term" value="P:nucleotide-excision repair"/>
    <property type="evidence" value="ECO:0007669"/>
    <property type="project" value="UniProtKB-UniRule"/>
</dbReference>
<dbReference type="InterPro" id="IPR004602">
    <property type="entry name" value="UvrA"/>
</dbReference>
<evidence type="ECO:0000256" key="5">
    <source>
        <dbReference type="ARBA" id="ARBA00022741"/>
    </source>
</evidence>
<feature type="zinc finger region" description="C4-type" evidence="18">
    <location>
        <begin position="745"/>
        <end position="771"/>
    </location>
</feature>
<feature type="compositionally biased region" description="Low complexity" evidence="19">
    <location>
        <begin position="987"/>
        <end position="1062"/>
    </location>
</feature>
<sequence length="1088" mass="117719">MADRLIVRGAREHNLRDVNLDLPRDAMIVFTGLSGSGKSSLAFDTIFAEGQRRYVESLSSYARQFLGQMDKPDVDFIEGLSPAVSIDQKSTSRNPRSTVGTITEVYDYLRLLYARVGEPHCPVCGEPIARQSPQQIVDRVLAMPEGTRFQVLAPVVRGRKGEYVDLFAELQSKGFARARVDGVVHPLTEPPKLKKQEKHTIEVVVDRLAVKASAKQRMTDSIETALRLAAGVVLLEFVDEPDDSPARERIFSEHLACPNDHPLAIEDLEPRVFSFNSPYGACPECTGIGTKKEVDPELVVPDPERTLREGAIQPWSTSQTLEYFLRLLQALGDAEHFDLDTPWRALSNRAQKTILYGSNDQVHVRYRNKYGRERSYYTGFEGAIQWIERRHGDTESEWSRDKYEGYMRDVPCPVCGGARLKPEVLAVTIDGKNIAEVTGMSVGDCAELLGAMVLNDRQKLIAERVLKEINARLRFLVDVGLDYLSLDRPAGTLSGGEAQRIRLATQIGSGLVGVLYVLDEPSIGLHQRDNHRLIETLVRLRRLGNTLIVVEHDEDTIRTADWVVDIGPGAGEHGGEIVHSGSFEDLLKNETSVTGAYLSGRRQIPTPMIRRPATPGRELVVVGAREHNLKNLTVPFPLGQFIAVTGVSGSGKSTLVNDILYTVLANQLNGARLVPGRHLRVTGLDDLDKVVGVDQSPIGRTPRSNPATYTGVFDNIRKLFAETTEAKVRGYGPGRFSFNVKGGRCENCAGDGTIKIEMNFLPDVYVPCEVCKGARYNRETLEVHYKGRTISEVLEMPIEEASTFFEAIPAIHRHLKTLVDVGLGYVRLGQPAPTLSGGEAQRVKLASELQKRSTGRTVYVLDEPTTGLHFEDIRKLLKVLESLVDKGNTVIVIEHNLDVIKTADWIIDMGPSGGHRGGLVLAAGTPEEIAEVPESATGQFLRHTLELTGPAKGSEKATARAAKANGTNGKAAGAGNGKPAGAGNGKAGAAAGANGKADAGTATNGKAAAGNGRATKPKPATAAKTTAAKATKTAAAKATTAKTTAAKAAKTTSTTRSKPTPAAEEKPAKKAAAPRARTGSKATTRTRG</sequence>
<evidence type="ECO:0000256" key="10">
    <source>
        <dbReference type="ARBA" id="ARBA00022840"/>
    </source>
</evidence>
<keyword evidence="22" id="KW-1185">Reference proteome</keyword>
<evidence type="ECO:0000256" key="9">
    <source>
        <dbReference type="ARBA" id="ARBA00022833"/>
    </source>
</evidence>
<evidence type="ECO:0000256" key="7">
    <source>
        <dbReference type="ARBA" id="ARBA00022769"/>
    </source>
</evidence>
<keyword evidence="13 18" id="KW-0234">DNA repair</keyword>
<dbReference type="Proteomes" id="UP000198362">
    <property type="component" value="Unassembled WGS sequence"/>
</dbReference>
<dbReference type="GO" id="GO:0009381">
    <property type="term" value="F:excinuclease ABC activity"/>
    <property type="evidence" value="ECO:0007669"/>
    <property type="project" value="UniProtKB-UniRule"/>
</dbReference>
<comment type="subunit">
    <text evidence="18">Forms a heterotetramer with UvrB during the search for lesions.</text>
</comment>
<comment type="similarity">
    <text evidence="15 18">Belongs to the ABC transporter superfamily. UvrA family.</text>
</comment>
<feature type="binding site" evidence="18">
    <location>
        <begin position="32"/>
        <end position="39"/>
    </location>
    <ligand>
        <name>ATP</name>
        <dbReference type="ChEBI" id="CHEBI:30616"/>
    </ligand>
</feature>
<dbReference type="CDD" id="cd03270">
    <property type="entry name" value="ABC_UvrA_I"/>
    <property type="match status" value="1"/>
</dbReference>
<dbReference type="NCBIfam" id="TIGR00630">
    <property type="entry name" value="uvra"/>
    <property type="match status" value="1"/>
</dbReference>
<protein>
    <recommendedName>
        <fullName evidence="16 18">UvrABC system protein A</fullName>
        <shortName evidence="18">UvrA protein</shortName>
    </recommendedName>
    <alternativeName>
        <fullName evidence="17 18">Excinuclease ABC subunit A</fullName>
    </alternativeName>
</protein>
<evidence type="ECO:0000256" key="1">
    <source>
        <dbReference type="ARBA" id="ARBA00004496"/>
    </source>
</evidence>
<dbReference type="SMART" id="SM00382">
    <property type="entry name" value="AAA"/>
    <property type="match status" value="1"/>
</dbReference>
<keyword evidence="14 18" id="KW-0742">SOS response</keyword>
<dbReference type="CDD" id="cd03271">
    <property type="entry name" value="ABC_UvrA_II"/>
    <property type="match status" value="1"/>
</dbReference>
<dbReference type="NCBIfam" id="NF001503">
    <property type="entry name" value="PRK00349.1"/>
    <property type="match status" value="1"/>
</dbReference>
<evidence type="ECO:0000259" key="20">
    <source>
        <dbReference type="PROSITE" id="PS50893"/>
    </source>
</evidence>
<evidence type="ECO:0000313" key="21">
    <source>
        <dbReference type="EMBL" id="SNT62434.1"/>
    </source>
</evidence>
<keyword evidence="6 18" id="KW-0227">DNA damage</keyword>
<feature type="region of interest" description="Disordered" evidence="19">
    <location>
        <begin position="948"/>
        <end position="1088"/>
    </location>
</feature>
<evidence type="ECO:0000256" key="17">
    <source>
        <dbReference type="ARBA" id="ARBA00042156"/>
    </source>
</evidence>
<dbReference type="InterPro" id="IPR013815">
    <property type="entry name" value="ATP_grasp_subdomain_1"/>
</dbReference>
<dbReference type="PANTHER" id="PTHR43152:SF3">
    <property type="entry name" value="UVRABC SYSTEM PROTEIN A"/>
    <property type="match status" value="1"/>
</dbReference>
<dbReference type="InterPro" id="IPR041552">
    <property type="entry name" value="UvrA_DNA-bd"/>
</dbReference>
<name>A0A239P6W2_9ACTN</name>
<proteinExistence type="inferred from homology"/>
<keyword evidence="2 18" id="KW-0963">Cytoplasm</keyword>
<keyword evidence="7 18" id="KW-0228">DNA excision</keyword>
<dbReference type="HAMAP" id="MF_00205">
    <property type="entry name" value="UvrA"/>
    <property type="match status" value="1"/>
</dbReference>
<evidence type="ECO:0000256" key="16">
    <source>
        <dbReference type="ARBA" id="ARBA00039316"/>
    </source>
</evidence>
<evidence type="ECO:0000313" key="22">
    <source>
        <dbReference type="Proteomes" id="UP000198362"/>
    </source>
</evidence>
<evidence type="ECO:0000256" key="6">
    <source>
        <dbReference type="ARBA" id="ARBA00022763"/>
    </source>
</evidence>
<accession>A0A239P6W2</accession>
<keyword evidence="9 18" id="KW-0862">Zinc</keyword>
<comment type="function">
    <text evidence="18">The UvrABC repair system catalyzes the recognition and processing of DNA lesions. UvrA is an ATPase and a DNA-binding protein. A damage recognition complex composed of 2 UvrA and 2 UvrB subunits scans DNA for abnormalities. When the presence of a lesion has been verified by UvrB, the UvrA molecules dissociate.</text>
</comment>
<evidence type="ECO:0000256" key="3">
    <source>
        <dbReference type="ARBA" id="ARBA00022723"/>
    </source>
</evidence>
<keyword evidence="10 18" id="KW-0067">ATP-binding</keyword>
<dbReference type="InterPro" id="IPR027417">
    <property type="entry name" value="P-loop_NTPase"/>
</dbReference>
<gene>
    <name evidence="18" type="primary">uvrA</name>
    <name evidence="21" type="ORF">SAMN05421812_11479</name>
</gene>
<dbReference type="GO" id="GO:0009432">
    <property type="term" value="P:SOS response"/>
    <property type="evidence" value="ECO:0007669"/>
    <property type="project" value="UniProtKB-UniRule"/>
</dbReference>
<dbReference type="InterPro" id="IPR003593">
    <property type="entry name" value="AAA+_ATPase"/>
</dbReference>
<dbReference type="PANTHER" id="PTHR43152">
    <property type="entry name" value="UVRABC SYSTEM PROTEIN A"/>
    <property type="match status" value="1"/>
</dbReference>
<dbReference type="GO" id="GO:0016887">
    <property type="term" value="F:ATP hydrolysis activity"/>
    <property type="evidence" value="ECO:0007669"/>
    <property type="project" value="InterPro"/>
</dbReference>
<keyword evidence="3 18" id="KW-0479">Metal-binding</keyword>
<feature type="domain" description="ABC transporter" evidence="20">
    <location>
        <begin position="614"/>
        <end position="942"/>
    </location>
</feature>
<dbReference type="FunFam" id="1.20.1580.10:FF:000001">
    <property type="entry name" value="UvrABC system protein A"/>
    <property type="match status" value="2"/>
</dbReference>
<dbReference type="PROSITE" id="PS00211">
    <property type="entry name" value="ABC_TRANSPORTER_1"/>
    <property type="match status" value="2"/>
</dbReference>
<evidence type="ECO:0000256" key="4">
    <source>
        <dbReference type="ARBA" id="ARBA00022737"/>
    </source>
</evidence>
<dbReference type="EMBL" id="FZPH01000014">
    <property type="protein sequence ID" value="SNT62434.1"/>
    <property type="molecule type" value="Genomic_DNA"/>
</dbReference>
<evidence type="ECO:0000256" key="12">
    <source>
        <dbReference type="ARBA" id="ARBA00023125"/>
    </source>
</evidence>
<dbReference type="AlphaFoldDB" id="A0A239P6W2"/>
<comment type="caution">
    <text evidence="18">Lacks conserved residue(s) required for the propagation of feature annotation.</text>
</comment>
<evidence type="ECO:0000256" key="11">
    <source>
        <dbReference type="ARBA" id="ARBA00022881"/>
    </source>
</evidence>
<keyword evidence="4 18" id="KW-0677">Repeat</keyword>
<dbReference type="InterPro" id="IPR017871">
    <property type="entry name" value="ABC_transporter-like_CS"/>
</dbReference>
<dbReference type="FunFam" id="1.20.1580.10:FF:000002">
    <property type="entry name" value="UvrABC system protein A"/>
    <property type="match status" value="1"/>
</dbReference>
<dbReference type="InterPro" id="IPR003439">
    <property type="entry name" value="ABC_transporter-like_ATP-bd"/>
</dbReference>
<evidence type="ECO:0000256" key="15">
    <source>
        <dbReference type="ARBA" id="ARBA00038000"/>
    </source>
</evidence>
<evidence type="ECO:0000256" key="2">
    <source>
        <dbReference type="ARBA" id="ARBA00022490"/>
    </source>
</evidence>
<feature type="binding site" evidence="18">
    <location>
        <begin position="646"/>
        <end position="653"/>
    </location>
    <ligand>
        <name>ATP</name>
        <dbReference type="ChEBI" id="CHEBI:30616"/>
    </ligand>
</feature>
<evidence type="ECO:0000256" key="18">
    <source>
        <dbReference type="HAMAP-Rule" id="MF_00205"/>
    </source>
</evidence>
<reference evidence="21 22" key="1">
    <citation type="submission" date="2017-06" db="EMBL/GenBank/DDBJ databases">
        <authorList>
            <person name="Kim H.J."/>
            <person name="Triplett B.A."/>
        </authorList>
    </citation>
    <scope>NUCLEOTIDE SEQUENCE [LARGE SCALE GENOMIC DNA]</scope>
    <source>
        <strain evidence="21 22">CGMCC 4.5593</strain>
    </source>
</reference>
<organism evidence="21 22">
    <name type="scientific">Asanoa hainanensis</name>
    <dbReference type="NCBI Taxonomy" id="560556"/>
    <lineage>
        <taxon>Bacteria</taxon>
        <taxon>Bacillati</taxon>
        <taxon>Actinomycetota</taxon>
        <taxon>Actinomycetes</taxon>
        <taxon>Micromonosporales</taxon>
        <taxon>Micromonosporaceae</taxon>
        <taxon>Asanoa</taxon>
    </lineage>
</organism>
<feature type="compositionally biased region" description="Low complexity" evidence="19">
    <location>
        <begin position="959"/>
        <end position="971"/>
    </location>
</feature>
<dbReference type="PROSITE" id="PS50893">
    <property type="entry name" value="ABC_TRANSPORTER_2"/>
    <property type="match status" value="1"/>
</dbReference>
<evidence type="ECO:0000256" key="14">
    <source>
        <dbReference type="ARBA" id="ARBA00023236"/>
    </source>
</evidence>
<keyword evidence="8 18" id="KW-0863">Zinc-finger</keyword>
<keyword evidence="11 18" id="KW-0267">Excision nuclease</keyword>